<proteinExistence type="predicted"/>
<reference evidence="1 2" key="1">
    <citation type="submission" date="2021-06" db="EMBL/GenBank/DDBJ databases">
        <authorList>
            <person name="Palmer J.M."/>
        </authorList>
    </citation>
    <scope>NUCLEOTIDE SEQUENCE [LARGE SCALE GENOMIC DNA]</scope>
    <source>
        <strain evidence="1 2">AS_MEX2019</strain>
        <tissue evidence="1">Muscle</tissue>
    </source>
</reference>
<accession>A0ABV0XSF7</accession>
<evidence type="ECO:0000313" key="1">
    <source>
        <dbReference type="EMBL" id="MEQ2284423.1"/>
    </source>
</evidence>
<sequence length="80" mass="8620">MSGDGDSHRIRLFLCQIDNIVVVLETLWPQDASLTLTMRFGGCSPVFPSSSFCGIQDTYGSRLNQDALSPPAIAGLVAFN</sequence>
<dbReference type="EMBL" id="JAHRIP010011263">
    <property type="protein sequence ID" value="MEQ2284423.1"/>
    <property type="molecule type" value="Genomic_DNA"/>
</dbReference>
<dbReference type="Proteomes" id="UP001469553">
    <property type="component" value="Unassembled WGS sequence"/>
</dbReference>
<keyword evidence="2" id="KW-1185">Reference proteome</keyword>
<organism evidence="1 2">
    <name type="scientific">Ameca splendens</name>
    <dbReference type="NCBI Taxonomy" id="208324"/>
    <lineage>
        <taxon>Eukaryota</taxon>
        <taxon>Metazoa</taxon>
        <taxon>Chordata</taxon>
        <taxon>Craniata</taxon>
        <taxon>Vertebrata</taxon>
        <taxon>Euteleostomi</taxon>
        <taxon>Actinopterygii</taxon>
        <taxon>Neopterygii</taxon>
        <taxon>Teleostei</taxon>
        <taxon>Neoteleostei</taxon>
        <taxon>Acanthomorphata</taxon>
        <taxon>Ovalentaria</taxon>
        <taxon>Atherinomorphae</taxon>
        <taxon>Cyprinodontiformes</taxon>
        <taxon>Goodeidae</taxon>
        <taxon>Ameca</taxon>
    </lineage>
</organism>
<protein>
    <submittedName>
        <fullName evidence="1">Uncharacterized protein</fullName>
    </submittedName>
</protein>
<gene>
    <name evidence="1" type="ORF">AMECASPLE_021515</name>
</gene>
<evidence type="ECO:0000313" key="2">
    <source>
        <dbReference type="Proteomes" id="UP001469553"/>
    </source>
</evidence>
<name>A0ABV0XSF7_9TELE</name>
<comment type="caution">
    <text evidence="1">The sequence shown here is derived from an EMBL/GenBank/DDBJ whole genome shotgun (WGS) entry which is preliminary data.</text>
</comment>